<evidence type="ECO:0000256" key="17">
    <source>
        <dbReference type="ARBA" id="ARBA00023273"/>
    </source>
</evidence>
<dbReference type="SMART" id="SM00133">
    <property type="entry name" value="S_TK_X"/>
    <property type="match status" value="1"/>
</dbReference>
<dbReference type="Pfam" id="PF00069">
    <property type="entry name" value="Pkinase"/>
    <property type="match status" value="1"/>
</dbReference>
<comment type="similarity">
    <text evidence="4">Belongs to the protein kinase superfamily. AGC Ser/Thr protein kinase family. DMPK subfamily.</text>
</comment>
<dbReference type="InterPro" id="IPR002219">
    <property type="entry name" value="PKC_DAG/PE"/>
</dbReference>
<dbReference type="GO" id="GO:0004674">
    <property type="term" value="F:protein serine/threonine kinase activity"/>
    <property type="evidence" value="ECO:0000318"/>
    <property type="project" value="GO_Central"/>
</dbReference>
<name>A0A9J7N525_BRAFL</name>
<dbReference type="SUPFAM" id="SSF101908">
    <property type="entry name" value="Putative isomerase YbhE"/>
    <property type="match status" value="1"/>
</dbReference>
<evidence type="ECO:0000259" key="26">
    <source>
        <dbReference type="PROSITE" id="PS50108"/>
    </source>
</evidence>
<dbReference type="SMART" id="SM00036">
    <property type="entry name" value="CNH"/>
    <property type="match status" value="1"/>
</dbReference>
<evidence type="ECO:0000256" key="22">
    <source>
        <dbReference type="SAM" id="MobiDB-lite"/>
    </source>
</evidence>
<evidence type="ECO:0000256" key="1">
    <source>
        <dbReference type="ARBA" id="ARBA00001946"/>
    </source>
</evidence>
<evidence type="ECO:0000259" key="23">
    <source>
        <dbReference type="PROSITE" id="PS50003"/>
    </source>
</evidence>
<keyword evidence="29" id="KW-1185">Reference proteome</keyword>
<dbReference type="Pfam" id="PF00130">
    <property type="entry name" value="C1_1"/>
    <property type="match status" value="1"/>
</dbReference>
<dbReference type="InterPro" id="IPR050839">
    <property type="entry name" value="Rho-assoc_Ser/Thr_Kinase"/>
</dbReference>
<dbReference type="Gene3D" id="3.30.60.20">
    <property type="match status" value="1"/>
</dbReference>
<dbReference type="OrthoDB" id="10047816at2759"/>
<evidence type="ECO:0000256" key="5">
    <source>
        <dbReference type="ARBA" id="ARBA00012513"/>
    </source>
</evidence>
<keyword evidence="8" id="KW-0597">Phosphoprotein</keyword>
<evidence type="ECO:0000259" key="27">
    <source>
        <dbReference type="PROSITE" id="PS50219"/>
    </source>
</evidence>
<evidence type="ECO:0000256" key="2">
    <source>
        <dbReference type="ARBA" id="ARBA00004496"/>
    </source>
</evidence>
<sequence length="1977" mass="223016">MALDQAAEERLRRLEDLFSNGPKEGESLSIESLLDILLVLYDECCGSTLRREKSVSEFVEWAKPVASRVKQLRLHRSDFETLKVIGRGAFGEVAVVRSRTTDQVYAMKILNKWEMLKRAETACFMEERDVLVKGDKRWITKLHYAFQDDDYLYLVMDYYSGGDLLTLLSKFEDRLPEDMARFYVAEMILAVDSIHRLGYVHRDIKPDNVLLDVNGHIRLADFGSCLKLGEDGTVQSSVAVGTPDYISPEILQAMEDGKGRYGAECDWWSLGVCMYEMLFGETPFYAESLVETYGKIMNHQERFGFPDDITDVSEEAKDIIRRLICDQAERLGQNGIQDFQGHPFFEGIDWTNIWDMDPPYIPDVSSPTDTSNFDVEDTDFKQYESVPPGSHTAFTGHHLPFVGFTFTSNSKISDAVSFQDGLEKRQPSVTSNSAPDSLSIEAYERRIHRLEREKTELARKLQDSTKALQATATVVDGVDSSKPNATTDVETRRLKDEVASLKKKIAETNVDQLKKDLQDAMELRGELENIGEEKAARVKQLEKQIRVLKADKEDYHRELIEAQERLKTQNKELKDAHAQRRLAMQEFSEINDKMSELRSQKQKLSRLVREKEDEIDIAMQKVENLRHDVRKLDKAKKDLQATVDDLQAEIQKERKLRERGDQYSKQLEDELETLKRRQVGRSSNIGDSEKEKELARVKAELEKKEVFLEEELARTQAAHSKEVKDEQANLVQSLKEQLQDAETSQAKLQREVQVLQDKVGQTRRESVNEHQEMIADMQRKHEREKNMLQEENRKLISEIDKLSSANEKLIITSRQYEEELREMAEKKESVAHWEAQIAEIIQWVSDEKESRGYLQSLASKMTEELEGLKMSGVGARSEKNWQMRRSQKLDKQELLALQSNLRSEIEAKQAISEELTRVKESHMAAESKLRESEAKVDELTEEVDMLRREISELRVSQPISNDLLATTWPLQGDSSWAIAQDDSGIPWPIRAAQSHATDRPESQMSFLNFFHKTRFTDRPEVESDDEVYLSESEVDSVSLGRESKPESIPQTDSSSEPDEDLPPAPPRPDLMPRPPSISGPRPKAHQFIVKTLTNPTKCNHCTSLMVGLVRQGVVCETCGFVCHVACADKAPAVCPVPADQTKRPLGIDPQRGIGTAYEGYVKVPRPGGVKKGWIRQLAVVCDFKLFLYDVPEGKNAQPGVVVSQVLDMRDDEFSVSSVLASDVIHANRKDIPCIFRVTHSQLDPPGLQCQTLVLADSEHDKVKWVGALNELHKILKKNKLPDRSVVSSNDQSPQQLGTVIYHAKEVYDSTLPIIRTAMSAEILDPERIALGTEEGLFVVELTKDSIVKVGEGKKVFQIEALAGEQVVVVISGKGRHVRLHPWVALDGSEVESIKIPETKGCTMFAMGAIRQGSTMCLCTAVKRHVFVYELNRTKTRHKKIKDLTMPNNVQWMAVTNGRLCAGWQSGFALYSIQGEGSPQLLINGEDTTLSFLTHNPMDAMYAVEITTREYLLCFNTCGVYVDASGRRSRQQELMWPAPPVHLCYNTPYLLSFSENQVDVFDVNKVEWVQTMPLKKTRPLNQDGSMALYLGGDPPRLIYLRDGRQERDAVVIQDVAEQGKGKQMIRSRRSNRRFSFRNKEDDRSTARSNFRFPRLGRRRRTWKLPQSSDESERAYFSEPDQSELAHDNEGGIRVGQWTPCVLPSVTESTLSLDGEGIPSDPERRSKLISAPMNFNHVSHMGPGDGIQILKDLPVSSKHELISAPTNFNHVFHVGPGEGLDDLTDFPVRGKRSFKKSTGPGKGSPLLSHHTVQPRLPSEGESRSGMDRVKSLFHPAPAVPLPHAPAVPQRSHTMPYRAGSATGFTHEHNGNVLSRKDSPGGYSGHSQRAMQSPDGSVSSMESERQRTSIQYLQEYEREDSDSPRHSIGTGSNNSSNLSSPPSPQSPRRISYTDPGGDQPPPWGRPGGDQPPPWGSASDA</sequence>
<evidence type="ECO:0000256" key="14">
    <source>
        <dbReference type="ARBA" id="ARBA00022833"/>
    </source>
</evidence>
<feature type="domain" description="CNH" evidence="27">
    <location>
        <begin position="1314"/>
        <end position="1586"/>
    </location>
</feature>
<feature type="compositionally biased region" description="Polar residues" evidence="22">
    <location>
        <begin position="1882"/>
        <end position="1898"/>
    </location>
</feature>
<evidence type="ECO:0000256" key="3">
    <source>
        <dbReference type="ARBA" id="ARBA00004510"/>
    </source>
</evidence>
<feature type="binding site" evidence="20">
    <location>
        <position position="108"/>
    </location>
    <ligand>
        <name>ATP</name>
        <dbReference type="ChEBI" id="CHEBI:30616"/>
    </ligand>
</feature>
<keyword evidence="6" id="KW-0963">Cytoplasm</keyword>
<dbReference type="GO" id="GO:0005737">
    <property type="term" value="C:cytoplasm"/>
    <property type="evidence" value="ECO:0000318"/>
    <property type="project" value="GO_Central"/>
</dbReference>
<evidence type="ECO:0000256" key="11">
    <source>
        <dbReference type="ARBA" id="ARBA00022741"/>
    </source>
</evidence>
<feature type="domain" description="PH" evidence="23">
    <location>
        <begin position="1154"/>
        <end position="1273"/>
    </location>
</feature>
<feature type="domain" description="Phorbol-ester/DAG-type" evidence="25">
    <location>
        <begin position="1084"/>
        <end position="1134"/>
    </location>
</feature>
<accession>A0A9J7N525</accession>
<feature type="domain" description="AGC-kinase C-terminal" evidence="28">
    <location>
        <begin position="346"/>
        <end position="416"/>
    </location>
</feature>
<evidence type="ECO:0000256" key="15">
    <source>
        <dbReference type="ARBA" id="ARBA00022840"/>
    </source>
</evidence>
<evidence type="ECO:0000256" key="6">
    <source>
        <dbReference type="ARBA" id="ARBA00022490"/>
    </source>
</evidence>
<dbReference type="SUPFAM" id="SSF50729">
    <property type="entry name" value="PH domain-like"/>
    <property type="match status" value="1"/>
</dbReference>
<dbReference type="InterPro" id="IPR031597">
    <property type="entry name" value="KELK"/>
</dbReference>
<dbReference type="InterPro" id="IPR014930">
    <property type="entry name" value="Myotonic_dystrophy_kinase_coil"/>
</dbReference>
<feature type="coiled-coil region" evidence="21">
    <location>
        <begin position="915"/>
        <end position="956"/>
    </location>
</feature>
<dbReference type="InterPro" id="IPR001180">
    <property type="entry name" value="CNH_dom"/>
</dbReference>
<dbReference type="CDD" id="cd00132">
    <property type="entry name" value="CRIB"/>
    <property type="match status" value="2"/>
</dbReference>
<organism evidence="29 30">
    <name type="scientific">Branchiostoma floridae</name>
    <name type="common">Florida lancelet</name>
    <name type="synonym">Amphioxus</name>
    <dbReference type="NCBI Taxonomy" id="7739"/>
    <lineage>
        <taxon>Eukaryota</taxon>
        <taxon>Metazoa</taxon>
        <taxon>Chordata</taxon>
        <taxon>Cephalochordata</taxon>
        <taxon>Leptocardii</taxon>
        <taxon>Amphioxiformes</taxon>
        <taxon>Branchiostomatidae</taxon>
        <taxon>Branchiostoma</taxon>
    </lineage>
</organism>
<evidence type="ECO:0000256" key="8">
    <source>
        <dbReference type="ARBA" id="ARBA00022553"/>
    </source>
</evidence>
<dbReference type="PROSITE" id="PS00108">
    <property type="entry name" value="PROTEIN_KINASE_ST"/>
    <property type="match status" value="1"/>
</dbReference>
<feature type="domain" description="Protein kinase" evidence="24">
    <location>
        <begin position="79"/>
        <end position="345"/>
    </location>
</feature>
<dbReference type="CDD" id="cd01243">
    <property type="entry name" value="PH_MRCK"/>
    <property type="match status" value="1"/>
</dbReference>
<dbReference type="Gene3D" id="1.20.5.340">
    <property type="match status" value="1"/>
</dbReference>
<comment type="catalytic activity">
    <reaction evidence="19">
        <text>L-seryl-[protein] + ATP = O-phospho-L-seryl-[protein] + ADP + H(+)</text>
        <dbReference type="Rhea" id="RHEA:17989"/>
        <dbReference type="Rhea" id="RHEA-COMP:9863"/>
        <dbReference type="Rhea" id="RHEA-COMP:11604"/>
        <dbReference type="ChEBI" id="CHEBI:15378"/>
        <dbReference type="ChEBI" id="CHEBI:29999"/>
        <dbReference type="ChEBI" id="CHEBI:30616"/>
        <dbReference type="ChEBI" id="CHEBI:83421"/>
        <dbReference type="ChEBI" id="CHEBI:456216"/>
        <dbReference type="EC" id="2.7.11.1"/>
    </reaction>
</comment>
<dbReference type="GO" id="GO:0008270">
    <property type="term" value="F:zinc ion binding"/>
    <property type="evidence" value="ECO:0007669"/>
    <property type="project" value="UniProtKB-KW"/>
</dbReference>
<dbReference type="PROSITE" id="PS50081">
    <property type="entry name" value="ZF_DAG_PE_2"/>
    <property type="match status" value="1"/>
</dbReference>
<evidence type="ECO:0000313" key="29">
    <source>
        <dbReference type="Proteomes" id="UP000001554"/>
    </source>
</evidence>
<feature type="region of interest" description="Disordered" evidence="22">
    <location>
        <begin position="1020"/>
        <end position="1082"/>
    </location>
</feature>
<evidence type="ECO:0000256" key="21">
    <source>
        <dbReference type="SAM" id="Coils"/>
    </source>
</evidence>
<dbReference type="Gene3D" id="1.10.510.10">
    <property type="entry name" value="Transferase(Phosphotransferase) domain 1"/>
    <property type="match status" value="1"/>
</dbReference>
<dbReference type="GO" id="GO:0031032">
    <property type="term" value="P:actomyosin structure organization"/>
    <property type="evidence" value="ECO:0000318"/>
    <property type="project" value="GO_Central"/>
</dbReference>
<feature type="region of interest" description="Disordered" evidence="22">
    <location>
        <begin position="1619"/>
        <end position="1648"/>
    </location>
</feature>
<comment type="subcellular location">
    <subcellularLocation>
        <location evidence="3">Cell projection</location>
        <location evidence="3">Lamellipodium</location>
    </subcellularLocation>
    <subcellularLocation>
        <location evidence="2">Cytoplasm</location>
    </subcellularLocation>
</comment>
<dbReference type="GeneID" id="118426498"/>
<dbReference type="Pfam" id="PF00780">
    <property type="entry name" value="CNH"/>
    <property type="match status" value="1"/>
</dbReference>
<feature type="region of interest" description="Disordered" evidence="22">
    <location>
        <begin position="1661"/>
        <end position="1688"/>
    </location>
</feature>
<dbReference type="Gene3D" id="2.30.29.30">
    <property type="entry name" value="Pleckstrin-homology domain (PH domain)/Phosphotyrosine-binding domain (PTB)"/>
    <property type="match status" value="1"/>
</dbReference>
<dbReference type="InterPro" id="IPR017441">
    <property type="entry name" value="Protein_kinase_ATP_BS"/>
</dbReference>
<dbReference type="Proteomes" id="UP000001554">
    <property type="component" value="Chromosome 1"/>
</dbReference>
<dbReference type="SMART" id="SM00220">
    <property type="entry name" value="S_TKc"/>
    <property type="match status" value="1"/>
</dbReference>
<dbReference type="InterPro" id="IPR057529">
    <property type="entry name" value="MRCK/ROCK_PH"/>
</dbReference>
<evidence type="ECO:0000256" key="19">
    <source>
        <dbReference type="ARBA" id="ARBA00048679"/>
    </source>
</evidence>
<dbReference type="InterPro" id="IPR008271">
    <property type="entry name" value="Ser/Thr_kinase_AS"/>
</dbReference>
<proteinExistence type="inferred from homology"/>
<evidence type="ECO:0000259" key="28">
    <source>
        <dbReference type="PROSITE" id="PS51285"/>
    </source>
</evidence>
<dbReference type="OMA" id="CCDKVPP"/>
<dbReference type="SUPFAM" id="SSF56112">
    <property type="entry name" value="Protein kinase-like (PK-like)"/>
    <property type="match status" value="1"/>
</dbReference>
<dbReference type="InterPro" id="IPR000719">
    <property type="entry name" value="Prot_kinase_dom"/>
</dbReference>
<evidence type="ECO:0000256" key="12">
    <source>
        <dbReference type="ARBA" id="ARBA00022771"/>
    </source>
</evidence>
<dbReference type="Gene3D" id="3.30.200.20">
    <property type="entry name" value="Phosphorylase Kinase, domain 1"/>
    <property type="match status" value="1"/>
</dbReference>
<evidence type="ECO:0000259" key="24">
    <source>
        <dbReference type="PROSITE" id="PS50011"/>
    </source>
</evidence>
<feature type="domain" description="CRIB" evidence="26">
    <location>
        <begin position="1760"/>
        <end position="1773"/>
    </location>
</feature>
<evidence type="ECO:0000256" key="13">
    <source>
        <dbReference type="ARBA" id="ARBA00022777"/>
    </source>
</evidence>
<dbReference type="Pfam" id="PF25346">
    <property type="entry name" value="PH_MRCK"/>
    <property type="match status" value="1"/>
</dbReference>
<evidence type="ECO:0000256" key="10">
    <source>
        <dbReference type="ARBA" id="ARBA00022723"/>
    </source>
</evidence>
<dbReference type="PROSITE" id="PS50108">
    <property type="entry name" value="CRIB"/>
    <property type="match status" value="2"/>
</dbReference>
<reference evidence="29" key="1">
    <citation type="journal article" date="2020" name="Nat. Ecol. Evol.">
        <title>Deeply conserved synteny resolves early events in vertebrate evolution.</title>
        <authorList>
            <person name="Simakov O."/>
            <person name="Marletaz F."/>
            <person name="Yue J.X."/>
            <person name="O'Connell B."/>
            <person name="Jenkins J."/>
            <person name="Brandt A."/>
            <person name="Calef R."/>
            <person name="Tung C.H."/>
            <person name="Huang T.K."/>
            <person name="Schmutz J."/>
            <person name="Satoh N."/>
            <person name="Yu J.K."/>
            <person name="Putnam N.H."/>
            <person name="Green R.E."/>
            <person name="Rokhsar D.S."/>
        </authorList>
    </citation>
    <scope>NUCLEOTIDE SEQUENCE [LARGE SCALE GENOMIC DNA]</scope>
    <source>
        <strain evidence="29">S238N-H82</strain>
    </source>
</reference>
<dbReference type="GO" id="GO:0030027">
    <property type="term" value="C:lamellipodium"/>
    <property type="evidence" value="ECO:0007669"/>
    <property type="project" value="UniProtKB-SubCell"/>
</dbReference>
<dbReference type="SUPFAM" id="SSF57889">
    <property type="entry name" value="Cysteine-rich domain"/>
    <property type="match status" value="1"/>
</dbReference>
<dbReference type="PROSITE" id="PS50003">
    <property type="entry name" value="PH_DOMAIN"/>
    <property type="match status" value="1"/>
</dbReference>
<feature type="compositionally biased region" description="Basic residues" evidence="22">
    <location>
        <begin position="1622"/>
        <end position="1635"/>
    </location>
</feature>
<keyword evidence="17" id="KW-0966">Cell projection</keyword>
<dbReference type="PROSITE" id="PS50219">
    <property type="entry name" value="CNH"/>
    <property type="match status" value="1"/>
</dbReference>
<evidence type="ECO:0000259" key="25">
    <source>
        <dbReference type="PROSITE" id="PS50081"/>
    </source>
</evidence>
<dbReference type="FunFam" id="1.10.510.10:FF:000014">
    <property type="entry name" value="Non-specific serine/threonine protein kinase"/>
    <property type="match status" value="1"/>
</dbReference>
<keyword evidence="12" id="KW-0863">Zinc-finger</keyword>
<dbReference type="InterPro" id="IPR046349">
    <property type="entry name" value="C1-like_sf"/>
</dbReference>
<dbReference type="SMART" id="SM00285">
    <property type="entry name" value="PBD"/>
    <property type="match status" value="2"/>
</dbReference>
<feature type="compositionally biased region" description="Basic and acidic residues" evidence="22">
    <location>
        <begin position="1816"/>
        <end position="1828"/>
    </location>
</feature>
<dbReference type="FunFam" id="3.30.60.20:FF:000005">
    <property type="entry name" value="Non-specific serine/threonine protein kinase"/>
    <property type="match status" value="1"/>
</dbReference>
<feature type="domain" description="CRIB" evidence="26">
    <location>
        <begin position="1727"/>
        <end position="1740"/>
    </location>
</feature>
<dbReference type="PROSITE" id="PS51285">
    <property type="entry name" value="AGC_KINASE_CTER"/>
    <property type="match status" value="1"/>
</dbReference>
<keyword evidence="10" id="KW-0479">Metal-binding</keyword>
<keyword evidence="15 20" id="KW-0067">ATP-binding</keyword>
<feature type="compositionally biased region" description="Acidic residues" evidence="22">
    <location>
        <begin position="1022"/>
        <end position="1034"/>
    </location>
</feature>
<comment type="cofactor">
    <cofactor evidence="1">
        <name>Mg(2+)</name>
        <dbReference type="ChEBI" id="CHEBI:18420"/>
    </cofactor>
</comment>
<dbReference type="FunFam" id="2.30.29.30:FF:000032">
    <property type="entry name" value="Non-specific serine/threonine protein kinase"/>
    <property type="match status" value="1"/>
</dbReference>
<comment type="catalytic activity">
    <reaction evidence="18">
        <text>L-threonyl-[protein] + ATP = O-phospho-L-threonyl-[protein] + ADP + H(+)</text>
        <dbReference type="Rhea" id="RHEA:46608"/>
        <dbReference type="Rhea" id="RHEA-COMP:11060"/>
        <dbReference type="Rhea" id="RHEA-COMP:11605"/>
        <dbReference type="ChEBI" id="CHEBI:15378"/>
        <dbReference type="ChEBI" id="CHEBI:30013"/>
        <dbReference type="ChEBI" id="CHEBI:30616"/>
        <dbReference type="ChEBI" id="CHEBI:61977"/>
        <dbReference type="ChEBI" id="CHEBI:456216"/>
        <dbReference type="EC" id="2.7.11.1"/>
    </reaction>
</comment>
<evidence type="ECO:0000256" key="18">
    <source>
        <dbReference type="ARBA" id="ARBA00047899"/>
    </source>
</evidence>
<dbReference type="InterPro" id="IPR000961">
    <property type="entry name" value="AGC-kinase_C"/>
</dbReference>
<dbReference type="PANTHER" id="PTHR22988">
    <property type="entry name" value="MYOTONIC DYSTROPHY S/T KINASE-RELATED"/>
    <property type="match status" value="1"/>
</dbReference>
<keyword evidence="7" id="KW-0723">Serine/threonine-protein kinase</keyword>
<protein>
    <recommendedName>
        <fullName evidence="5">non-specific serine/threonine protein kinase</fullName>
        <ecNumber evidence="5">2.7.11.1</ecNumber>
    </recommendedName>
</protein>
<feature type="compositionally biased region" description="Pro residues" evidence="22">
    <location>
        <begin position="1955"/>
        <end position="1971"/>
    </location>
</feature>
<feature type="region of interest" description="Disordered" evidence="22">
    <location>
        <begin position="1789"/>
        <end position="1977"/>
    </location>
</feature>
<reference evidence="30" key="2">
    <citation type="submission" date="2025-08" db="UniProtKB">
        <authorList>
            <consortium name="RefSeq"/>
        </authorList>
    </citation>
    <scope>IDENTIFICATION</scope>
    <source>
        <strain evidence="30">S238N-H82</strain>
        <tissue evidence="30">Testes</tissue>
    </source>
</reference>
<evidence type="ECO:0000256" key="4">
    <source>
        <dbReference type="ARBA" id="ARBA00005719"/>
    </source>
</evidence>
<dbReference type="GO" id="GO:0005856">
    <property type="term" value="C:cytoskeleton"/>
    <property type="evidence" value="ECO:0000318"/>
    <property type="project" value="GO_Central"/>
</dbReference>
<feature type="compositionally biased region" description="Basic and acidic residues" evidence="22">
    <location>
        <begin position="1863"/>
        <end position="1876"/>
    </location>
</feature>
<dbReference type="FunFam" id="3.30.200.20:FF:001209">
    <property type="entry name" value="Serine/threonine-protein kinase MRCK beta"/>
    <property type="match status" value="1"/>
</dbReference>
<dbReference type="InterPro" id="IPR011993">
    <property type="entry name" value="PH-like_dom_sf"/>
</dbReference>
<dbReference type="Pfam" id="PF00786">
    <property type="entry name" value="PBD"/>
    <property type="match status" value="1"/>
</dbReference>
<feature type="coiled-coil region" evidence="21">
    <location>
        <begin position="491"/>
        <end position="836"/>
    </location>
</feature>
<dbReference type="SMART" id="SM00109">
    <property type="entry name" value="C1"/>
    <property type="match status" value="1"/>
</dbReference>
<dbReference type="PROSITE" id="PS00107">
    <property type="entry name" value="PROTEIN_KINASE_ATP"/>
    <property type="match status" value="1"/>
</dbReference>
<evidence type="ECO:0000313" key="30">
    <source>
        <dbReference type="RefSeq" id="XP_035691881.1"/>
    </source>
</evidence>
<dbReference type="GO" id="GO:0005524">
    <property type="term" value="F:ATP binding"/>
    <property type="evidence" value="ECO:0007669"/>
    <property type="project" value="UniProtKB-UniRule"/>
</dbReference>
<feature type="coiled-coil region" evidence="21">
    <location>
        <begin position="440"/>
        <end position="467"/>
    </location>
</feature>
<dbReference type="PROSITE" id="PS00479">
    <property type="entry name" value="ZF_DAG_PE_1"/>
    <property type="match status" value="1"/>
</dbReference>
<dbReference type="Pfam" id="PF00433">
    <property type="entry name" value="Pkinase_C"/>
    <property type="match status" value="1"/>
</dbReference>
<dbReference type="PROSITE" id="PS50011">
    <property type="entry name" value="PROTEIN_KINASE_DOM"/>
    <property type="match status" value="1"/>
</dbReference>
<feature type="compositionally biased region" description="Pro residues" evidence="22">
    <location>
        <begin position="1062"/>
        <end position="1077"/>
    </location>
</feature>
<dbReference type="PANTHER" id="PTHR22988:SF66">
    <property type="entry name" value="SERINE_THREONINE-PROTEIN KINASE GENGHIS KHAN"/>
    <property type="match status" value="1"/>
</dbReference>
<dbReference type="EC" id="2.7.11.1" evidence="5"/>
<evidence type="ECO:0000256" key="9">
    <source>
        <dbReference type="ARBA" id="ARBA00022679"/>
    </source>
</evidence>
<dbReference type="KEGG" id="bfo:118426498"/>
<gene>
    <name evidence="30" type="primary">LOC118426498</name>
</gene>
<dbReference type="SMART" id="SM00233">
    <property type="entry name" value="PH"/>
    <property type="match status" value="1"/>
</dbReference>
<dbReference type="RefSeq" id="XP_035691881.1">
    <property type="nucleotide sequence ID" value="XM_035835988.1"/>
</dbReference>
<dbReference type="InterPro" id="IPR011009">
    <property type="entry name" value="Kinase-like_dom_sf"/>
</dbReference>
<keyword evidence="13" id="KW-0418">Kinase</keyword>
<dbReference type="InterPro" id="IPR001849">
    <property type="entry name" value="PH_domain"/>
</dbReference>
<evidence type="ECO:0000256" key="20">
    <source>
        <dbReference type="PROSITE-ProRule" id="PRU10141"/>
    </source>
</evidence>
<dbReference type="InterPro" id="IPR000095">
    <property type="entry name" value="CRIB_dom"/>
</dbReference>
<evidence type="ECO:0000256" key="16">
    <source>
        <dbReference type="ARBA" id="ARBA00023054"/>
    </source>
</evidence>
<keyword evidence="9" id="KW-0808">Transferase</keyword>
<evidence type="ECO:0000256" key="7">
    <source>
        <dbReference type="ARBA" id="ARBA00022527"/>
    </source>
</evidence>
<dbReference type="Pfam" id="PF08826">
    <property type="entry name" value="DMPK_coil"/>
    <property type="match status" value="1"/>
</dbReference>
<keyword evidence="14" id="KW-0862">Zinc</keyword>
<dbReference type="Pfam" id="PF15796">
    <property type="entry name" value="KELK"/>
    <property type="match status" value="1"/>
</dbReference>
<dbReference type="InterPro" id="IPR017892">
    <property type="entry name" value="Pkinase_C"/>
</dbReference>
<keyword evidence="16 21" id="KW-0175">Coiled coil</keyword>
<keyword evidence="11 20" id="KW-0547">Nucleotide-binding</keyword>